<dbReference type="OrthoDB" id="8727830at2"/>
<evidence type="ECO:0000256" key="1">
    <source>
        <dbReference type="ARBA" id="ARBA00022801"/>
    </source>
</evidence>
<dbReference type="InterPro" id="IPR029018">
    <property type="entry name" value="Hex-like_dom2"/>
</dbReference>
<evidence type="ECO:0000313" key="3">
    <source>
        <dbReference type="Proteomes" id="UP000092971"/>
    </source>
</evidence>
<accession>A0A1B1YC77</accession>
<dbReference type="GO" id="GO:0005975">
    <property type="term" value="P:carbohydrate metabolic process"/>
    <property type="evidence" value="ECO:0007669"/>
    <property type="project" value="UniProtKB-ARBA"/>
</dbReference>
<dbReference type="InterPro" id="IPR042301">
    <property type="entry name" value="GH115_sf"/>
</dbReference>
<dbReference type="InterPro" id="IPR031924">
    <property type="entry name" value="GH115"/>
</dbReference>
<sequence length="686" mass="79965">MNCFVLDVNTSFCLPKPMTKPVEHAAEILFRDFRKVFGKSPETTDSDGNASVVVRYAGQGDEIAGRPECFRISVFKNEKDDSCRMDITGSDDLGIIYALLYVSEKYLGVDRFWFWTEKEPEKRERIEIPPGVYISPSPKVRYRGWFVNDEVCLIGWTDVYPPPKEVWMPVFETLLRCGGNMVIPGTDLPRTGVHWDLALEMGLYITHHHAEPLGAEMFLRAYPDKSPSYDESKDLYEALWEDAIKKRKDEKVIWVLGFRGQGDCPFWENSPEYDTPEKRGELISRVIHRQYEILCKYVNNPPCAVYLYGEITELYRQGLINFPDGVIKIWSDNGYGEMVSRRQGNHNPRVPSLPTNKDVGPHGLYYHITFHDLQASNHLVMMPSQPEFIKNELVKAFNAGADYYLLLNCGNIRMHVYFLDLVSKIWSDGDIDTGVHMENFCKKYFSAAWEKALSCYRDYFRYAIRYGENPSDAAGDEYYHHPARMIIGHWVRGETKETAKDLLWATGELDFPEQVRFFYEKMINAVENFEKLKEKCVDTCNSLRREEAVFFKDNILFQVRFLLSGCKGFISLCKSFFEFEKGNYPLAFVYASQSMWEYGESLNVMAESEHGKWKNFYRADWLTNVKSTLYSLDTLRKYLRMHGDSPDFFIWYREYIMTEKVFLENTHRKPLSDDELAVKLKEKLLG</sequence>
<dbReference type="Gene3D" id="3.30.379.10">
    <property type="entry name" value="Chitobiase/beta-hexosaminidase domain 2-like"/>
    <property type="match status" value="1"/>
</dbReference>
<evidence type="ECO:0008006" key="4">
    <source>
        <dbReference type="Google" id="ProtNLM"/>
    </source>
</evidence>
<dbReference type="Pfam" id="PF15979">
    <property type="entry name" value="Glyco_hydro_115"/>
    <property type="match status" value="1"/>
</dbReference>
<dbReference type="PANTHER" id="PTHR37842">
    <property type="match status" value="1"/>
</dbReference>
<dbReference type="GO" id="GO:0016787">
    <property type="term" value="F:hydrolase activity"/>
    <property type="evidence" value="ECO:0007669"/>
    <property type="project" value="UniProtKB-KW"/>
</dbReference>
<name>A0A1B1YC77_THEST</name>
<dbReference type="RefSeq" id="WP_015358658.1">
    <property type="nucleotide sequence ID" value="NZ_CP014672.1"/>
</dbReference>
<gene>
    <name evidence="2" type="ORF">CSTERTH_04595</name>
</gene>
<organism evidence="2 3">
    <name type="scientific">Thermoclostridium stercorarium subsp. thermolacticum DSM 2910</name>
    <dbReference type="NCBI Taxonomy" id="1121336"/>
    <lineage>
        <taxon>Bacteria</taxon>
        <taxon>Bacillati</taxon>
        <taxon>Bacillota</taxon>
        <taxon>Clostridia</taxon>
        <taxon>Eubacteriales</taxon>
        <taxon>Oscillospiraceae</taxon>
        <taxon>Thermoclostridium</taxon>
    </lineage>
</organism>
<dbReference type="PANTHER" id="PTHR37842:SF2">
    <property type="entry name" value="GYLCOSYL HYDROLASE 115 C-TERMINAL DOMAIN-CONTAINING PROTEIN"/>
    <property type="match status" value="1"/>
</dbReference>
<keyword evidence="1" id="KW-0378">Hydrolase</keyword>
<dbReference type="AlphaFoldDB" id="A0A1B1YC77"/>
<protein>
    <recommendedName>
        <fullName evidence="4">Glycosyl hydrolase family 115</fullName>
    </recommendedName>
</protein>
<dbReference type="EMBL" id="CP014672">
    <property type="protein sequence ID" value="ANW98369.1"/>
    <property type="molecule type" value="Genomic_DNA"/>
</dbReference>
<dbReference type="Proteomes" id="UP000092971">
    <property type="component" value="Chromosome"/>
</dbReference>
<evidence type="ECO:0000313" key="2">
    <source>
        <dbReference type="EMBL" id="ANW98369.1"/>
    </source>
</evidence>
<dbReference type="Gene3D" id="3.20.20.520">
    <property type="entry name" value="Glycosyl hydrolase family 115"/>
    <property type="match status" value="1"/>
</dbReference>
<reference evidence="2 3" key="1">
    <citation type="submission" date="2016-02" db="EMBL/GenBank/DDBJ databases">
        <title>Comparison of Clostridium stercorarium subspecies using comparative genomics and transcriptomics.</title>
        <authorList>
            <person name="Schellenberg J."/>
            <person name="Thallinger G."/>
            <person name="Levin D.B."/>
            <person name="Zhang X."/>
            <person name="Alvare G."/>
            <person name="Fristensky B."/>
            <person name="Sparling R."/>
        </authorList>
    </citation>
    <scope>NUCLEOTIDE SEQUENCE [LARGE SCALE GENOMIC DNA]</scope>
    <source>
        <strain evidence="2 3">DSM 2910</strain>
    </source>
</reference>
<proteinExistence type="predicted"/>